<name>A0A0F9RC75_9ZZZZ</name>
<feature type="transmembrane region" description="Helical" evidence="1">
    <location>
        <begin position="7"/>
        <end position="28"/>
    </location>
</feature>
<dbReference type="EMBL" id="LAZR01000941">
    <property type="protein sequence ID" value="KKN54145.1"/>
    <property type="molecule type" value="Genomic_DNA"/>
</dbReference>
<feature type="transmembrane region" description="Helical" evidence="1">
    <location>
        <begin position="116"/>
        <end position="137"/>
    </location>
</feature>
<accession>A0A0F9RC75</accession>
<feature type="transmembrane region" description="Helical" evidence="1">
    <location>
        <begin position="180"/>
        <end position="201"/>
    </location>
</feature>
<keyword evidence="1" id="KW-0472">Membrane</keyword>
<feature type="transmembrane region" description="Helical" evidence="1">
    <location>
        <begin position="213"/>
        <end position="234"/>
    </location>
</feature>
<protein>
    <submittedName>
        <fullName evidence="2">Uncharacterized protein</fullName>
    </submittedName>
</protein>
<organism evidence="2">
    <name type="scientific">marine sediment metagenome</name>
    <dbReference type="NCBI Taxonomy" id="412755"/>
    <lineage>
        <taxon>unclassified sequences</taxon>
        <taxon>metagenomes</taxon>
        <taxon>ecological metagenomes</taxon>
    </lineage>
</organism>
<feature type="non-terminal residue" evidence="2">
    <location>
        <position position="279"/>
    </location>
</feature>
<comment type="caution">
    <text evidence="2">The sequence shown here is derived from an EMBL/GenBank/DDBJ whole genome shotgun (WGS) entry which is preliminary data.</text>
</comment>
<keyword evidence="1" id="KW-1133">Transmembrane helix</keyword>
<feature type="transmembrane region" description="Helical" evidence="1">
    <location>
        <begin position="69"/>
        <end position="85"/>
    </location>
</feature>
<evidence type="ECO:0000313" key="2">
    <source>
        <dbReference type="EMBL" id="KKN54145.1"/>
    </source>
</evidence>
<reference evidence="2" key="1">
    <citation type="journal article" date="2015" name="Nature">
        <title>Complex archaea that bridge the gap between prokaryotes and eukaryotes.</title>
        <authorList>
            <person name="Spang A."/>
            <person name="Saw J.H."/>
            <person name="Jorgensen S.L."/>
            <person name="Zaremba-Niedzwiedzka K."/>
            <person name="Martijn J."/>
            <person name="Lind A.E."/>
            <person name="van Eijk R."/>
            <person name="Schleper C."/>
            <person name="Guy L."/>
            <person name="Ettema T.J."/>
        </authorList>
    </citation>
    <scope>NUCLEOTIDE SEQUENCE</scope>
</reference>
<dbReference type="AlphaFoldDB" id="A0A0F9RC75"/>
<evidence type="ECO:0000256" key="1">
    <source>
        <dbReference type="SAM" id="Phobius"/>
    </source>
</evidence>
<feature type="transmembrane region" description="Helical" evidence="1">
    <location>
        <begin position="91"/>
        <end position="107"/>
    </location>
</feature>
<gene>
    <name evidence="2" type="ORF">LCGC14_0595460</name>
</gene>
<keyword evidence="1" id="KW-0812">Transmembrane</keyword>
<feature type="transmembrane region" description="Helical" evidence="1">
    <location>
        <begin position="149"/>
        <end position="168"/>
    </location>
</feature>
<sequence length="279" mass="32686">MKSSRRLFLFIVYIFSAVALFFILLILLSQTAWLQLITDWSFILTILLYLLTIEEFYQWVKNGKRSEMSDIVAILFFFFLIFFFSKDVLTSLMGAFSIYLWIGIFELRDYPILNKILIISLVTYNIIFIAGIFSTFLNNSRILDTTFAFSFWIILILGFILFGRKYLIVWRFLSPEYLMLFIYIIAWLAVVIINQVAPIFITSSPLGLDEFKIIDFFLNIYFILILVNWAIYFISGPILSKLLGIKKIENFDLLKIVNKVKKEIGIKGKVKIGFGKYPI</sequence>
<feature type="transmembrane region" description="Helical" evidence="1">
    <location>
        <begin position="40"/>
        <end position="57"/>
    </location>
</feature>
<proteinExistence type="predicted"/>